<protein>
    <submittedName>
        <fullName evidence="1">Uncharacterized protein</fullName>
    </submittedName>
</protein>
<accession>A0ABT6CWI2</accession>
<keyword evidence="2" id="KW-1185">Reference proteome</keyword>
<reference evidence="1 2" key="1">
    <citation type="journal article" date="2023" name="Int. J. Syst. Evol. Microbiol.">
        <title>Arthrobacter vasquezii sp. nov., isolated from a soil sample from Union Glacier, Antarctica.</title>
        <authorList>
            <person name="Valenzuela-Ibaceta F."/>
            <person name="Carrasco V."/>
            <person name="Lagos-Moraga S."/>
            <person name="Dietz-Vargas C."/>
            <person name="Navarro C.A."/>
            <person name="Perez-Donoso J.M."/>
        </authorList>
    </citation>
    <scope>NUCLEOTIDE SEQUENCE [LARGE SCALE GENOMIC DNA]</scope>
    <source>
        <strain evidence="1 2">EH-1B-1</strain>
    </source>
</reference>
<evidence type="ECO:0000313" key="1">
    <source>
        <dbReference type="EMBL" id="MDF9278425.1"/>
    </source>
</evidence>
<dbReference type="RefSeq" id="WP_277358868.1">
    <property type="nucleotide sequence ID" value="NZ_JAROKN010000031.1"/>
</dbReference>
<dbReference type="Proteomes" id="UP001220456">
    <property type="component" value="Unassembled WGS sequence"/>
</dbReference>
<organism evidence="1 2">
    <name type="scientific">Arthrobacter vasquezii</name>
    <dbReference type="NCBI Taxonomy" id="2977629"/>
    <lineage>
        <taxon>Bacteria</taxon>
        <taxon>Bacillati</taxon>
        <taxon>Actinomycetota</taxon>
        <taxon>Actinomycetes</taxon>
        <taxon>Micrococcales</taxon>
        <taxon>Micrococcaceae</taxon>
        <taxon>Arthrobacter</taxon>
    </lineage>
</organism>
<dbReference type="EMBL" id="JAROKN010000031">
    <property type="protein sequence ID" value="MDF9278425.1"/>
    <property type="molecule type" value="Genomic_DNA"/>
</dbReference>
<sequence length="62" mass="6928">MGTAGSRIPAEHLLRLTTSNINHAPSEVERRKGKVCDRLDTLQPAVLCLQEMLLRPMGRRCS</sequence>
<name>A0ABT6CWI2_9MICC</name>
<proteinExistence type="predicted"/>
<gene>
    <name evidence="1" type="ORF">P4U43_11560</name>
</gene>
<dbReference type="SUPFAM" id="SSF56219">
    <property type="entry name" value="DNase I-like"/>
    <property type="match status" value="1"/>
</dbReference>
<evidence type="ECO:0000313" key="2">
    <source>
        <dbReference type="Proteomes" id="UP001220456"/>
    </source>
</evidence>
<dbReference type="InterPro" id="IPR036691">
    <property type="entry name" value="Endo/exonu/phosph_ase_sf"/>
</dbReference>
<comment type="caution">
    <text evidence="1">The sequence shown here is derived from an EMBL/GenBank/DDBJ whole genome shotgun (WGS) entry which is preliminary data.</text>
</comment>